<evidence type="ECO:0000256" key="1">
    <source>
        <dbReference type="SAM" id="MobiDB-lite"/>
    </source>
</evidence>
<dbReference type="EMBL" id="FQYI01000002">
    <property type="protein sequence ID" value="SHI54345.1"/>
    <property type="molecule type" value="Genomic_DNA"/>
</dbReference>
<gene>
    <name evidence="2" type="ORF">SAMN05443429_102180</name>
</gene>
<organism evidence="2 3">
    <name type="scientific">Cruoricaptor ignavus</name>
    <dbReference type="NCBI Taxonomy" id="1118202"/>
    <lineage>
        <taxon>Bacteria</taxon>
        <taxon>Pseudomonadati</taxon>
        <taxon>Bacteroidota</taxon>
        <taxon>Flavobacteriia</taxon>
        <taxon>Flavobacteriales</taxon>
        <taxon>Weeksellaceae</taxon>
        <taxon>Cruoricaptor</taxon>
    </lineage>
</organism>
<dbReference type="CDD" id="cd00198">
    <property type="entry name" value="vWFA"/>
    <property type="match status" value="1"/>
</dbReference>
<keyword evidence="3" id="KW-1185">Reference proteome</keyword>
<reference evidence="2 3" key="1">
    <citation type="submission" date="2016-11" db="EMBL/GenBank/DDBJ databases">
        <authorList>
            <person name="Jaros S."/>
            <person name="Januszkiewicz K."/>
            <person name="Wedrychowicz H."/>
        </authorList>
    </citation>
    <scope>NUCLEOTIDE SEQUENCE [LARGE SCALE GENOMIC DNA]</scope>
    <source>
        <strain evidence="2 3">DSM 25479</strain>
    </source>
</reference>
<dbReference type="SUPFAM" id="SSF53300">
    <property type="entry name" value="vWA-like"/>
    <property type="match status" value="1"/>
</dbReference>
<sequence>MPFNFGKKLIISNISGFKFYTAFFPGAAVQYAENDFCNFDGMKKSSAGFIFKNYEPKSQTPFEKLFDIFQELITYTSGDFDEAIDWLRQLDEEYELTTPEYTIDDFINDLLQKGYIQQRTKPGKDGDGGDYNLTSKTEQLLRQRALNQIFGDLKKSSAGNHKTRKSGTGDETSGELREFQFGDSPEHIAMTESLRNAQINHGIGNFYLEESDLVVKDTQLKTQMSTVLMIDISHSMILYGEDRITPAKKVAMALSELIMTRYPKDSLDVIVFGDDAWPISIQEIPYLQVGPFHTNTVAGVQLAMDILRRKKNSNKQIFMITDGKPTCIRLPDGHYYRNHFGLDDFITGQCYTIAAQARKLGISITTFMITQDPELERFIEKFTESNQGKAIYSSLGNLGEMIFQDYEQNRGRKSR</sequence>
<protein>
    <recommendedName>
        <fullName evidence="4">von Willebrand factor type A domain-containing protein</fullName>
    </recommendedName>
</protein>
<evidence type="ECO:0000313" key="3">
    <source>
        <dbReference type="Proteomes" id="UP000184335"/>
    </source>
</evidence>
<proteinExistence type="predicted"/>
<evidence type="ECO:0000313" key="2">
    <source>
        <dbReference type="EMBL" id="SHI54345.1"/>
    </source>
</evidence>
<dbReference type="Gene3D" id="3.40.50.410">
    <property type="entry name" value="von Willebrand factor, type A domain"/>
    <property type="match status" value="1"/>
</dbReference>
<evidence type="ECO:0008006" key="4">
    <source>
        <dbReference type="Google" id="ProtNLM"/>
    </source>
</evidence>
<dbReference type="AlphaFoldDB" id="A0A1M6BZY5"/>
<dbReference type="InterPro" id="IPR036465">
    <property type="entry name" value="vWFA_dom_sf"/>
</dbReference>
<dbReference type="Proteomes" id="UP000184335">
    <property type="component" value="Unassembled WGS sequence"/>
</dbReference>
<feature type="region of interest" description="Disordered" evidence="1">
    <location>
        <begin position="155"/>
        <end position="176"/>
    </location>
</feature>
<dbReference type="STRING" id="1118202.SAMN05443429_102180"/>
<name>A0A1M6BZY5_9FLAO</name>
<accession>A0A1M6BZY5</accession>